<dbReference type="Gene3D" id="2.60.120.260">
    <property type="entry name" value="Galactose-binding domain-like"/>
    <property type="match status" value="1"/>
</dbReference>
<dbReference type="InterPro" id="IPR045068">
    <property type="entry name" value="BACURD1-3"/>
</dbReference>
<dbReference type="SUPFAM" id="SSF54695">
    <property type="entry name" value="POZ domain"/>
    <property type="match status" value="1"/>
</dbReference>
<name>A0A7S2XET1_9EUKA</name>
<dbReference type="CDD" id="cd18316">
    <property type="entry name" value="BTB_POZ_KCTD-like"/>
    <property type="match status" value="1"/>
</dbReference>
<accession>A0A7S2XET1</accession>
<dbReference type="PANTHER" id="PTHR11145:SF8">
    <property type="entry name" value="RE57120P"/>
    <property type="match status" value="1"/>
</dbReference>
<dbReference type="GO" id="GO:0051260">
    <property type="term" value="P:protein homooligomerization"/>
    <property type="evidence" value="ECO:0007669"/>
    <property type="project" value="InterPro"/>
</dbReference>
<protein>
    <recommendedName>
        <fullName evidence="2">BTB domain-containing protein</fullName>
    </recommendedName>
</protein>
<dbReference type="SMART" id="SM00225">
    <property type="entry name" value="BTB"/>
    <property type="match status" value="1"/>
</dbReference>
<evidence type="ECO:0000256" key="1">
    <source>
        <dbReference type="SAM" id="MobiDB-lite"/>
    </source>
</evidence>
<dbReference type="Gene3D" id="3.30.710.10">
    <property type="entry name" value="Potassium Channel Kv1.1, Chain A"/>
    <property type="match status" value="1"/>
</dbReference>
<dbReference type="InterPro" id="IPR011333">
    <property type="entry name" value="SKP1/BTB/POZ_sf"/>
</dbReference>
<dbReference type="EMBL" id="HBHP01027284">
    <property type="protein sequence ID" value="CAD9772910.1"/>
    <property type="molecule type" value="Transcribed_RNA"/>
</dbReference>
<dbReference type="Pfam" id="PF02214">
    <property type="entry name" value="BTB_2"/>
    <property type="match status" value="1"/>
</dbReference>
<feature type="domain" description="BTB" evidence="2">
    <location>
        <begin position="78"/>
        <end position="186"/>
    </location>
</feature>
<feature type="compositionally biased region" description="Low complexity" evidence="1">
    <location>
        <begin position="1"/>
        <end position="19"/>
    </location>
</feature>
<evidence type="ECO:0000259" key="2">
    <source>
        <dbReference type="SMART" id="SM00225"/>
    </source>
</evidence>
<dbReference type="PANTHER" id="PTHR11145">
    <property type="entry name" value="BTB/POZ DOMAIN-CONTAINING ADAPTER FOR CUL3-MEDIATED RHOA DEGRADATION PROTEIN FAMILY MEMBER"/>
    <property type="match status" value="1"/>
</dbReference>
<feature type="region of interest" description="Disordered" evidence="1">
    <location>
        <begin position="1"/>
        <end position="37"/>
    </location>
</feature>
<dbReference type="InterPro" id="IPR000210">
    <property type="entry name" value="BTB/POZ_dom"/>
</dbReference>
<evidence type="ECO:0000313" key="3">
    <source>
        <dbReference type="EMBL" id="CAD9772910.1"/>
    </source>
</evidence>
<gene>
    <name evidence="3" type="ORF">LSP00402_LOCUS16901</name>
</gene>
<sequence length="443" mass="49625">MQPSLFASSSDDALASPLPMAENARYPRNAGAKRTANADLGFAGAKRQRTRAFRHEHASSLDDQEEEPRRSGVASAAGIACLNIGGTRFITTLSTLSQDEDSMLSKLFNGRFSTTALASDKKDTPYACFIDRSPEVFGLILDYLRNGPDFQLPQAADVRRKLLIEAKFYGLTPLVRMLEAPIVHEFDHRFDGDTNGIIFFLGTLRSQQWANPCITGEVRVTASRGMCQNLESLSSDEDGEVEGPIGKLNFPLALYCARPSQEFPKKPFRFFELSSCNAYDSSDGAWVAFDFGRRRVNMRRYTMRYGDCYGLGGCWDWHGSNDGKQWELVQSVRNDSHLNCEHPKFPKQFHVPTTIATVTTLKRLKAIRRRAILCSHTFTVKESKQSRSSSASSFFRYLRISKPRIPGGVKTTTAEHDQCCLHFWGLEIYGSLSTEEMDRSGGQ</sequence>
<dbReference type="AlphaFoldDB" id="A0A7S2XET1"/>
<reference evidence="3" key="1">
    <citation type="submission" date="2021-01" db="EMBL/GenBank/DDBJ databases">
        <authorList>
            <person name="Corre E."/>
            <person name="Pelletier E."/>
            <person name="Niang G."/>
            <person name="Scheremetjew M."/>
            <person name="Finn R."/>
            <person name="Kale V."/>
            <person name="Holt S."/>
            <person name="Cochrane G."/>
            <person name="Meng A."/>
            <person name="Brown T."/>
            <person name="Cohen L."/>
        </authorList>
    </citation>
    <scope>NUCLEOTIDE SEQUENCE</scope>
    <source>
        <strain evidence="3">CCMP622</strain>
    </source>
</reference>
<dbReference type="InterPro" id="IPR003131">
    <property type="entry name" value="T1-type_BTB"/>
</dbReference>
<organism evidence="3">
    <name type="scientific">Lotharella oceanica</name>
    <dbReference type="NCBI Taxonomy" id="641309"/>
    <lineage>
        <taxon>Eukaryota</taxon>
        <taxon>Sar</taxon>
        <taxon>Rhizaria</taxon>
        <taxon>Cercozoa</taxon>
        <taxon>Chlorarachniophyceae</taxon>
        <taxon>Lotharella</taxon>
    </lineage>
</organism>
<proteinExistence type="predicted"/>